<dbReference type="GO" id="GO:0006417">
    <property type="term" value="P:regulation of translation"/>
    <property type="evidence" value="ECO:0007669"/>
    <property type="project" value="UniProtKB-KW"/>
</dbReference>
<dbReference type="InterPro" id="IPR036877">
    <property type="entry name" value="SUI1_dom_sf"/>
</dbReference>
<name>A0A843SGI4_9BURK</name>
<organism evidence="5 6">
    <name type="scientific">Rugamonas rivuli</name>
    <dbReference type="NCBI Taxonomy" id="2743358"/>
    <lineage>
        <taxon>Bacteria</taxon>
        <taxon>Pseudomonadati</taxon>
        <taxon>Pseudomonadota</taxon>
        <taxon>Betaproteobacteria</taxon>
        <taxon>Burkholderiales</taxon>
        <taxon>Oxalobacteraceae</taxon>
        <taxon>Telluria group</taxon>
        <taxon>Rugamonas</taxon>
    </lineage>
</organism>
<dbReference type="NCBIfam" id="NF005297">
    <property type="entry name" value="PRK06824.1"/>
    <property type="match status" value="1"/>
</dbReference>
<dbReference type="GO" id="GO:0003743">
    <property type="term" value="F:translation initiation factor activity"/>
    <property type="evidence" value="ECO:0007669"/>
    <property type="project" value="UniProtKB-KW"/>
</dbReference>
<dbReference type="AlphaFoldDB" id="A0A843SGI4"/>
<reference evidence="5 6" key="1">
    <citation type="submission" date="2019-10" db="EMBL/GenBank/DDBJ databases">
        <title>Two novel species isolated from a subtropical stream in China.</title>
        <authorList>
            <person name="Lu H."/>
        </authorList>
    </citation>
    <scope>NUCLEOTIDE SEQUENCE [LARGE SCALE GENOMIC DNA]</scope>
    <source>
        <strain evidence="5 6">FT103W</strain>
    </source>
</reference>
<dbReference type="RefSeq" id="WP_152803359.1">
    <property type="nucleotide sequence ID" value="NZ_WHUF01000002.1"/>
</dbReference>
<dbReference type="GO" id="GO:0001731">
    <property type="term" value="P:formation of translation preinitiation complex"/>
    <property type="evidence" value="ECO:0007669"/>
    <property type="project" value="TreeGrafter"/>
</dbReference>
<evidence type="ECO:0000256" key="1">
    <source>
        <dbReference type="ARBA" id="ARBA00005422"/>
    </source>
</evidence>
<feature type="domain" description="SUI1" evidence="4">
    <location>
        <begin position="42"/>
        <end position="108"/>
    </location>
</feature>
<sequence>MKTRLVYSTETGRMCPDCGQPVADCSCKAAAKSKPTGDGVVRVSRESKGRGGKTVTLVKGLALDATALALLGKQLRSACGSGGTIKDGVIEIQGDHCDLVMEALKKQGHQPKRTGG</sequence>
<comment type="similarity">
    <text evidence="1">Belongs to the SUI1 family.</text>
</comment>
<keyword evidence="2" id="KW-0810">Translation regulation</keyword>
<comment type="caution">
    <text evidence="5">The sequence shown here is derived from an EMBL/GenBank/DDBJ whole genome shotgun (WGS) entry which is preliminary data.</text>
</comment>
<dbReference type="SUPFAM" id="SSF55159">
    <property type="entry name" value="eIF1-like"/>
    <property type="match status" value="1"/>
</dbReference>
<proteinExistence type="inferred from homology"/>
<evidence type="ECO:0000313" key="6">
    <source>
        <dbReference type="Proteomes" id="UP000444318"/>
    </source>
</evidence>
<dbReference type="InterPro" id="IPR001950">
    <property type="entry name" value="SUI1"/>
</dbReference>
<dbReference type="GO" id="GO:0002188">
    <property type="term" value="P:translation reinitiation"/>
    <property type="evidence" value="ECO:0007669"/>
    <property type="project" value="TreeGrafter"/>
</dbReference>
<evidence type="ECO:0000259" key="4">
    <source>
        <dbReference type="PROSITE" id="PS50296"/>
    </source>
</evidence>
<dbReference type="Gene3D" id="3.30.780.10">
    <property type="entry name" value="SUI1-like domain"/>
    <property type="match status" value="1"/>
</dbReference>
<accession>A0A843SGI4</accession>
<dbReference type="PROSITE" id="PS50296">
    <property type="entry name" value="SUI1"/>
    <property type="match status" value="1"/>
</dbReference>
<protein>
    <submittedName>
        <fullName evidence="5">Translation initiation factor Sui1</fullName>
    </submittedName>
</protein>
<evidence type="ECO:0000313" key="5">
    <source>
        <dbReference type="EMBL" id="MQA19536.1"/>
    </source>
</evidence>
<evidence type="ECO:0000256" key="2">
    <source>
        <dbReference type="ARBA" id="ARBA00022845"/>
    </source>
</evidence>
<dbReference type="GO" id="GO:0003729">
    <property type="term" value="F:mRNA binding"/>
    <property type="evidence" value="ECO:0007669"/>
    <property type="project" value="TreeGrafter"/>
</dbReference>
<dbReference type="PANTHER" id="PTHR12789:SF0">
    <property type="entry name" value="DENSITY-REGULATED PROTEIN"/>
    <property type="match status" value="1"/>
</dbReference>
<dbReference type="PIRSF" id="PIRSF037511">
    <property type="entry name" value="Transl_init_SUI1_pro"/>
    <property type="match status" value="1"/>
</dbReference>
<dbReference type="Proteomes" id="UP000444318">
    <property type="component" value="Unassembled WGS sequence"/>
</dbReference>
<gene>
    <name evidence="5" type="ORF">GEV01_08410</name>
</gene>
<evidence type="ECO:0000256" key="3">
    <source>
        <dbReference type="ARBA" id="ARBA00022917"/>
    </source>
</evidence>
<dbReference type="NCBIfam" id="TIGR01158">
    <property type="entry name" value="SUI1_rel"/>
    <property type="match status" value="1"/>
</dbReference>
<dbReference type="PANTHER" id="PTHR12789">
    <property type="entry name" value="DENSITY-REGULATED PROTEIN HOMOLOG"/>
    <property type="match status" value="1"/>
</dbReference>
<dbReference type="Pfam" id="PF01253">
    <property type="entry name" value="SUI1"/>
    <property type="match status" value="1"/>
</dbReference>
<dbReference type="CDD" id="cd11567">
    <property type="entry name" value="YciH_like"/>
    <property type="match status" value="1"/>
</dbReference>
<keyword evidence="6" id="KW-1185">Reference proteome</keyword>
<dbReference type="EMBL" id="WHUF01000002">
    <property type="protein sequence ID" value="MQA19536.1"/>
    <property type="molecule type" value="Genomic_DNA"/>
</dbReference>
<dbReference type="InterPro" id="IPR005872">
    <property type="entry name" value="SUI1_arc_bac"/>
</dbReference>
<keyword evidence="5" id="KW-0396">Initiation factor</keyword>
<dbReference type="InterPro" id="IPR050318">
    <property type="entry name" value="DENR/SUI1_TIF"/>
</dbReference>
<keyword evidence="3" id="KW-0648">Protein biosynthesis</keyword>